<feature type="repeat" description="ANK" evidence="3">
    <location>
        <begin position="122"/>
        <end position="156"/>
    </location>
</feature>
<accession>A0A5C8J8D4</accession>
<dbReference type="InterPro" id="IPR036770">
    <property type="entry name" value="Ankyrin_rpt-contain_sf"/>
</dbReference>
<dbReference type="SUPFAM" id="SSF48403">
    <property type="entry name" value="Ankyrin repeat"/>
    <property type="match status" value="1"/>
</dbReference>
<feature type="repeat" description="ANK" evidence="3">
    <location>
        <begin position="262"/>
        <end position="295"/>
    </location>
</feature>
<feature type="chain" id="PRO_5023075293" evidence="4">
    <location>
        <begin position="19"/>
        <end position="503"/>
    </location>
</feature>
<keyword evidence="2 3" id="KW-0040">ANK repeat</keyword>
<dbReference type="Proteomes" id="UP000321926">
    <property type="component" value="Unassembled WGS sequence"/>
</dbReference>
<sequence length="503" mass="54368">MKKIFTAALLAFSLATQAQQNSLLTQSFWQAKPDVEAVKAEVTKGNDPAELNPASFDAVVMAINAQAPTAAIKYLLEQPGNTHDKITHDRRHYLHWAANRGNTEIMEYLIGKGANVSFEDSHGTTPLNFAAGSGQQNTKVYDLLIANGANPKKELNQNGANALLLAAASDKDLNLINYFVSKGLDLKSTDAMGYNAFSYAARGGNVEQLKALVKKGVTVNEYALLTAAQGGGRRGGGGEEIGLPFFQYLESLRIKPTVTNKNGENVLHFLVRKPNQAETIKYFLSKGVDVNKADAEGNTALLNAATSNQDTAIIALLLPKVKDINHVNKQGMSALTMAVRTNSLAMARFLASKGADVKVLDQEGNNLAYHLVQAYTPASERSVNAPKKDEFDAKLQLLQAKGLQVKAPQKNGNTLYHVAVVKNDLPLLQRLQPLGIDINHKNAEGITALHKAAMVSKDDAILKYLVSIGAKKEIGTNFDETAFDLASENESLTKNNISVNFLK</sequence>
<evidence type="ECO:0000256" key="2">
    <source>
        <dbReference type="ARBA" id="ARBA00023043"/>
    </source>
</evidence>
<dbReference type="Gene3D" id="1.25.40.20">
    <property type="entry name" value="Ankyrin repeat-containing domain"/>
    <property type="match status" value="3"/>
</dbReference>
<name>A0A5C8J8D4_9BACT</name>
<dbReference type="Pfam" id="PF12796">
    <property type="entry name" value="Ank_2"/>
    <property type="match status" value="3"/>
</dbReference>
<evidence type="ECO:0000313" key="5">
    <source>
        <dbReference type="EMBL" id="TXK33294.1"/>
    </source>
</evidence>
<keyword evidence="4" id="KW-0732">Signal</keyword>
<feature type="repeat" description="ANK" evidence="3">
    <location>
        <begin position="411"/>
        <end position="443"/>
    </location>
</feature>
<feature type="repeat" description="ANK" evidence="3">
    <location>
        <begin position="444"/>
        <end position="477"/>
    </location>
</feature>
<protein>
    <submittedName>
        <fullName evidence="5">Ankyrin repeat domain-containing protein</fullName>
    </submittedName>
</protein>
<dbReference type="PROSITE" id="PS50297">
    <property type="entry name" value="ANK_REP_REGION"/>
    <property type="match status" value="4"/>
</dbReference>
<dbReference type="InterPro" id="IPR051165">
    <property type="entry name" value="Multifunctional_ANK_Repeat"/>
</dbReference>
<evidence type="ECO:0000313" key="6">
    <source>
        <dbReference type="Proteomes" id="UP000321926"/>
    </source>
</evidence>
<comment type="caution">
    <text evidence="5">The sequence shown here is derived from an EMBL/GenBank/DDBJ whole genome shotgun (WGS) entry which is preliminary data.</text>
</comment>
<dbReference type="InterPro" id="IPR002110">
    <property type="entry name" value="Ankyrin_rpt"/>
</dbReference>
<dbReference type="SMART" id="SM00248">
    <property type="entry name" value="ANK"/>
    <property type="match status" value="9"/>
</dbReference>
<proteinExistence type="predicted"/>
<evidence type="ECO:0000256" key="4">
    <source>
        <dbReference type="SAM" id="SignalP"/>
    </source>
</evidence>
<dbReference type="AlphaFoldDB" id="A0A5C8J8D4"/>
<organism evidence="5 6">
    <name type="scientific">Pontibacter qinzhouensis</name>
    <dbReference type="NCBI Taxonomy" id="2603253"/>
    <lineage>
        <taxon>Bacteria</taxon>
        <taxon>Pseudomonadati</taxon>
        <taxon>Bacteroidota</taxon>
        <taxon>Cytophagia</taxon>
        <taxon>Cytophagales</taxon>
        <taxon>Hymenobacteraceae</taxon>
        <taxon>Pontibacter</taxon>
    </lineage>
</organism>
<dbReference type="PANTHER" id="PTHR24123">
    <property type="entry name" value="ANKYRIN REPEAT-CONTAINING"/>
    <property type="match status" value="1"/>
</dbReference>
<dbReference type="PROSITE" id="PS50088">
    <property type="entry name" value="ANK_REPEAT"/>
    <property type="match status" value="6"/>
</dbReference>
<gene>
    <name evidence="5" type="ORF">FVR03_19015</name>
</gene>
<evidence type="ECO:0000256" key="3">
    <source>
        <dbReference type="PROSITE-ProRule" id="PRU00023"/>
    </source>
</evidence>
<dbReference type="PANTHER" id="PTHR24123:SF33">
    <property type="entry name" value="PROTEIN HOS4"/>
    <property type="match status" value="1"/>
</dbReference>
<feature type="repeat" description="ANK" evidence="3">
    <location>
        <begin position="330"/>
        <end position="362"/>
    </location>
</feature>
<dbReference type="EMBL" id="VRTY01000092">
    <property type="protein sequence ID" value="TXK33294.1"/>
    <property type="molecule type" value="Genomic_DNA"/>
</dbReference>
<feature type="signal peptide" evidence="4">
    <location>
        <begin position="1"/>
        <end position="18"/>
    </location>
</feature>
<dbReference type="RefSeq" id="WP_147923355.1">
    <property type="nucleotide sequence ID" value="NZ_VRTY01000092.1"/>
</dbReference>
<evidence type="ECO:0000256" key="1">
    <source>
        <dbReference type="ARBA" id="ARBA00022737"/>
    </source>
</evidence>
<keyword evidence="6" id="KW-1185">Reference proteome</keyword>
<keyword evidence="1" id="KW-0677">Repeat</keyword>
<reference evidence="5 6" key="1">
    <citation type="submission" date="2019-08" db="EMBL/GenBank/DDBJ databases">
        <authorList>
            <person name="Shi S."/>
        </authorList>
    </citation>
    <scope>NUCLEOTIDE SEQUENCE [LARGE SCALE GENOMIC DNA]</scope>
    <source>
        <strain evidence="5 6">GY10130</strain>
    </source>
</reference>
<dbReference type="OrthoDB" id="2575953at2"/>
<feature type="repeat" description="ANK" evidence="3">
    <location>
        <begin position="89"/>
        <end position="121"/>
    </location>
</feature>